<reference evidence="1" key="1">
    <citation type="submission" date="2024-04" db="EMBL/GenBank/DDBJ databases">
        <authorList>
            <consortium name="Molecular Ecology Group"/>
        </authorList>
    </citation>
    <scope>NUCLEOTIDE SEQUENCE</scope>
</reference>
<proteinExistence type="predicted"/>
<evidence type="ECO:0000313" key="2">
    <source>
        <dbReference type="Proteomes" id="UP001497644"/>
    </source>
</evidence>
<sequence>MEPLVYTTEEPWLYFRSQYHYTREAVNFSRRVRLFVPPTILPGRKLREEYQHATQRCRCGDFSPGFGIYEAASFLTGGHEKERCIGCFGES</sequence>
<protein>
    <submittedName>
        <fullName evidence="1">Uncharacterized protein</fullName>
    </submittedName>
</protein>
<accession>A0AAV2NZ08</accession>
<dbReference type="Proteomes" id="UP001497644">
    <property type="component" value="Chromosome 6"/>
</dbReference>
<dbReference type="EMBL" id="OZ034829">
    <property type="protein sequence ID" value="CAL1685583.1"/>
    <property type="molecule type" value="Genomic_DNA"/>
</dbReference>
<dbReference type="AlphaFoldDB" id="A0AAV2NZ08"/>
<evidence type="ECO:0000313" key="1">
    <source>
        <dbReference type="EMBL" id="CAL1685583.1"/>
    </source>
</evidence>
<keyword evidence="2" id="KW-1185">Reference proteome</keyword>
<name>A0AAV2NZ08_9HYME</name>
<gene>
    <name evidence="1" type="ORF">LPLAT_LOCUS11036</name>
</gene>
<organism evidence="1 2">
    <name type="scientific">Lasius platythorax</name>
    <dbReference type="NCBI Taxonomy" id="488582"/>
    <lineage>
        <taxon>Eukaryota</taxon>
        <taxon>Metazoa</taxon>
        <taxon>Ecdysozoa</taxon>
        <taxon>Arthropoda</taxon>
        <taxon>Hexapoda</taxon>
        <taxon>Insecta</taxon>
        <taxon>Pterygota</taxon>
        <taxon>Neoptera</taxon>
        <taxon>Endopterygota</taxon>
        <taxon>Hymenoptera</taxon>
        <taxon>Apocrita</taxon>
        <taxon>Aculeata</taxon>
        <taxon>Formicoidea</taxon>
        <taxon>Formicidae</taxon>
        <taxon>Formicinae</taxon>
        <taxon>Lasius</taxon>
        <taxon>Lasius</taxon>
    </lineage>
</organism>